<protein>
    <submittedName>
        <fullName evidence="2">Uncharacterized protein</fullName>
    </submittedName>
</protein>
<gene>
    <name evidence="2" type="ORF">VFH_I473280</name>
</gene>
<feature type="compositionally biased region" description="Basic and acidic residues" evidence="1">
    <location>
        <begin position="37"/>
        <end position="47"/>
    </location>
</feature>
<feature type="region of interest" description="Disordered" evidence="1">
    <location>
        <begin position="26"/>
        <end position="47"/>
    </location>
</feature>
<evidence type="ECO:0000313" key="3">
    <source>
        <dbReference type="Proteomes" id="UP001157006"/>
    </source>
</evidence>
<dbReference type="EMBL" id="OX451736">
    <property type="protein sequence ID" value="CAI8591122.1"/>
    <property type="molecule type" value="Genomic_DNA"/>
</dbReference>
<reference evidence="2 3" key="1">
    <citation type="submission" date="2023-01" db="EMBL/GenBank/DDBJ databases">
        <authorList>
            <person name="Kreplak J."/>
        </authorList>
    </citation>
    <scope>NUCLEOTIDE SEQUENCE [LARGE SCALE GENOMIC DNA]</scope>
</reference>
<name>A0AAV0Z4G5_VICFA</name>
<accession>A0AAV0Z4G5</accession>
<organism evidence="2 3">
    <name type="scientific">Vicia faba</name>
    <name type="common">Broad bean</name>
    <name type="synonym">Faba vulgaris</name>
    <dbReference type="NCBI Taxonomy" id="3906"/>
    <lineage>
        <taxon>Eukaryota</taxon>
        <taxon>Viridiplantae</taxon>
        <taxon>Streptophyta</taxon>
        <taxon>Embryophyta</taxon>
        <taxon>Tracheophyta</taxon>
        <taxon>Spermatophyta</taxon>
        <taxon>Magnoliopsida</taxon>
        <taxon>eudicotyledons</taxon>
        <taxon>Gunneridae</taxon>
        <taxon>Pentapetalae</taxon>
        <taxon>rosids</taxon>
        <taxon>fabids</taxon>
        <taxon>Fabales</taxon>
        <taxon>Fabaceae</taxon>
        <taxon>Papilionoideae</taxon>
        <taxon>50 kb inversion clade</taxon>
        <taxon>NPAAA clade</taxon>
        <taxon>Hologalegina</taxon>
        <taxon>IRL clade</taxon>
        <taxon>Fabeae</taxon>
        <taxon>Vicia</taxon>
    </lineage>
</organism>
<sequence>MSSIQLSGLSFPYSAYVPKQYIEPGGSRVPHSSPIHYTHEEQDDHGDTCAHEERRRACVMRNALQTIRKHLGRFIIESVGGSLVLAHPAATSMTKVIIKMYKKIWPTYGALSDEDKKIWFELF</sequence>
<dbReference type="Proteomes" id="UP001157006">
    <property type="component" value="Chromosome 1L"/>
</dbReference>
<evidence type="ECO:0000313" key="2">
    <source>
        <dbReference type="EMBL" id="CAI8591122.1"/>
    </source>
</evidence>
<proteinExistence type="predicted"/>
<dbReference type="AlphaFoldDB" id="A0AAV0Z4G5"/>
<evidence type="ECO:0000256" key="1">
    <source>
        <dbReference type="SAM" id="MobiDB-lite"/>
    </source>
</evidence>
<keyword evidence="3" id="KW-1185">Reference proteome</keyword>